<organism evidence="2 3">
    <name type="scientific">Ascosphaera apis ARSEF 7405</name>
    <dbReference type="NCBI Taxonomy" id="392613"/>
    <lineage>
        <taxon>Eukaryota</taxon>
        <taxon>Fungi</taxon>
        <taxon>Dikarya</taxon>
        <taxon>Ascomycota</taxon>
        <taxon>Pezizomycotina</taxon>
        <taxon>Eurotiomycetes</taxon>
        <taxon>Eurotiomycetidae</taxon>
        <taxon>Onygenales</taxon>
        <taxon>Ascosphaeraceae</taxon>
        <taxon>Ascosphaera</taxon>
    </lineage>
</organism>
<dbReference type="PANTHER" id="PTHR28020:SF1">
    <property type="entry name" value="YAP1-BINDING PROTEIN 1-RELATED"/>
    <property type="match status" value="1"/>
</dbReference>
<dbReference type="EMBL" id="AZGZ01000019">
    <property type="protein sequence ID" value="KZZ89870.1"/>
    <property type="molecule type" value="Genomic_DNA"/>
</dbReference>
<accession>A0A166NGI1</accession>
<evidence type="ECO:0000313" key="3">
    <source>
        <dbReference type="Proteomes" id="UP000242877"/>
    </source>
</evidence>
<keyword evidence="3" id="KW-1185">Reference proteome</keyword>
<dbReference type="Pfam" id="PF08568">
    <property type="entry name" value="Kinetochor_Ybp2"/>
    <property type="match status" value="1"/>
</dbReference>
<evidence type="ECO:0000256" key="1">
    <source>
        <dbReference type="SAM" id="MobiDB-lite"/>
    </source>
</evidence>
<dbReference type="GO" id="GO:0005737">
    <property type="term" value="C:cytoplasm"/>
    <property type="evidence" value="ECO:0007669"/>
    <property type="project" value="TreeGrafter"/>
</dbReference>
<comment type="caution">
    <text evidence="2">The sequence shown here is derived from an EMBL/GenBank/DDBJ whole genome shotgun (WGS) entry which is preliminary data.</text>
</comment>
<evidence type="ECO:0000313" key="2">
    <source>
        <dbReference type="EMBL" id="KZZ89870.1"/>
    </source>
</evidence>
<dbReference type="AlphaFoldDB" id="A0A166NGI1"/>
<dbReference type="GO" id="GO:0034599">
    <property type="term" value="P:cellular response to oxidative stress"/>
    <property type="evidence" value="ECO:0007669"/>
    <property type="project" value="InterPro"/>
</dbReference>
<dbReference type="InterPro" id="IPR040347">
    <property type="entry name" value="YBP1/2"/>
</dbReference>
<sequence>MSFQPAPFAGEDDILLQARPPACDTVTYLTLLEYQLTPERLPLLHDILQDETLTSEIGWDLVKTLVKFVPESRQCLNDVARLGNPREVILSVAQALEGLRQSMQGEVDNGDDAEDLNEEIMLSRYEALLEMLPILQSRLVSKFPSRFLGSALEAVLTTFMELPAGSRAVTATMDYLSGISGVKKPPPPPRNVHPGTGPDAASTTPNFRAGDPENERPSSAVVTGQREIARRLAQFALLESLKIYLSQFTDGMPCMNWALRIAESQDPRTLAPHMRFLSATEAFKSVPDLIEREAVLTRILNLADDFGIDNTELINIISKPEAEQGDMLDFESVPQNPNDINLERHGCLLLLAARNARWRIHGIGSSPELSLGTVSDIFAHFSDEFEEASVSSTPEATTLLDSLLALMAGITNPTGELSWDLESESYETLMKNITTCTQSTLYKGRLSAQKIATKVFSANPVAQQRYDLLCTLLSDKQEEAILMKEPAIGWFKNELIQPTSAGISKEHDPFADPVKLSKIITVTFSQLPVAPPATEARTPQAQGLTAWMGFIQTALPIYLAYLNFYHFLTQSRAVLDKVPLKQNIHTTAMAGFFEPMRSSLRHAVAPRSGLEEQDEEMWDTFVTQCRGGIELALGLINQIEEWGSR</sequence>
<feature type="region of interest" description="Disordered" evidence="1">
    <location>
        <begin position="180"/>
        <end position="222"/>
    </location>
</feature>
<dbReference type="PANTHER" id="PTHR28020">
    <property type="entry name" value="YAP1-BINDING PROTEIN 1-RELATED"/>
    <property type="match status" value="1"/>
</dbReference>
<proteinExistence type="predicted"/>
<dbReference type="VEuPathDB" id="FungiDB:AAP_04221"/>
<protein>
    <recommendedName>
        <fullName evidence="4">YAP-binding/ALF4/Glomulin</fullName>
    </recommendedName>
</protein>
<dbReference type="OrthoDB" id="5396786at2759"/>
<gene>
    <name evidence="2" type="ORF">AAP_04221</name>
</gene>
<evidence type="ECO:0008006" key="4">
    <source>
        <dbReference type="Google" id="ProtNLM"/>
    </source>
</evidence>
<name>A0A166NGI1_9EURO</name>
<dbReference type="InterPro" id="IPR013877">
    <property type="entry name" value="YAP-bd/ALF4/Glomulin"/>
</dbReference>
<dbReference type="Proteomes" id="UP000242877">
    <property type="component" value="Unassembled WGS sequence"/>
</dbReference>
<reference evidence="2 3" key="1">
    <citation type="journal article" date="2016" name="Genome Biol. Evol.">
        <title>Divergent and convergent evolution of fungal pathogenicity.</title>
        <authorList>
            <person name="Shang Y."/>
            <person name="Xiao G."/>
            <person name="Zheng P."/>
            <person name="Cen K."/>
            <person name="Zhan S."/>
            <person name="Wang C."/>
        </authorList>
    </citation>
    <scope>NUCLEOTIDE SEQUENCE [LARGE SCALE GENOMIC DNA]</scope>
    <source>
        <strain evidence="2 3">ARSEF 7405</strain>
    </source>
</reference>